<organism evidence="2 3">
    <name type="scientific">Paenibacillus eucommiae</name>
    <dbReference type="NCBI Taxonomy" id="1355755"/>
    <lineage>
        <taxon>Bacteria</taxon>
        <taxon>Bacillati</taxon>
        <taxon>Bacillota</taxon>
        <taxon>Bacilli</taxon>
        <taxon>Bacillales</taxon>
        <taxon>Paenibacillaceae</taxon>
        <taxon>Paenibacillus</taxon>
    </lineage>
</organism>
<evidence type="ECO:0000313" key="3">
    <source>
        <dbReference type="Proteomes" id="UP001519287"/>
    </source>
</evidence>
<dbReference type="Proteomes" id="UP001519287">
    <property type="component" value="Unassembled WGS sequence"/>
</dbReference>
<protein>
    <submittedName>
        <fullName evidence="2">Tetrahydromethanopterin S-methyltransferase subunit B</fullName>
    </submittedName>
</protein>
<dbReference type="InterPro" id="IPR047928">
    <property type="entry name" value="Perm_prefix_1"/>
</dbReference>
<evidence type="ECO:0000313" key="2">
    <source>
        <dbReference type="EMBL" id="MBP1989967.1"/>
    </source>
</evidence>
<dbReference type="EMBL" id="JAGGLB010000003">
    <property type="protein sequence ID" value="MBP1989967.1"/>
    <property type="molecule type" value="Genomic_DNA"/>
</dbReference>
<dbReference type="RefSeq" id="WP_281068803.1">
    <property type="nucleotide sequence ID" value="NZ_JAGGLB010000003.1"/>
</dbReference>
<keyword evidence="3" id="KW-1185">Reference proteome</keyword>
<gene>
    <name evidence="2" type="ORF">J2Z66_001565</name>
</gene>
<dbReference type="NCBIfam" id="NF038403">
    <property type="entry name" value="perm_prefix_1"/>
    <property type="match status" value="1"/>
</dbReference>
<keyword evidence="1" id="KW-0812">Transmembrane</keyword>
<evidence type="ECO:0000256" key="1">
    <source>
        <dbReference type="SAM" id="Phobius"/>
    </source>
</evidence>
<keyword evidence="1" id="KW-1133">Transmembrane helix</keyword>
<feature type="transmembrane region" description="Helical" evidence="1">
    <location>
        <begin position="209"/>
        <end position="232"/>
    </location>
</feature>
<proteinExistence type="predicted"/>
<comment type="caution">
    <text evidence="2">The sequence shown here is derived from an EMBL/GenBank/DDBJ whole genome shotgun (WGS) entry which is preliminary data.</text>
</comment>
<accession>A0ABS4IQW7</accession>
<reference evidence="2 3" key="1">
    <citation type="submission" date="2021-03" db="EMBL/GenBank/DDBJ databases">
        <title>Genomic Encyclopedia of Type Strains, Phase IV (KMG-IV): sequencing the most valuable type-strain genomes for metagenomic binning, comparative biology and taxonomic classification.</title>
        <authorList>
            <person name="Goeker M."/>
        </authorList>
    </citation>
    <scope>NUCLEOTIDE SEQUENCE [LARGE SCALE GENOMIC DNA]</scope>
    <source>
        <strain evidence="2 3">DSM 26048</strain>
    </source>
</reference>
<name>A0ABS4IQW7_9BACL</name>
<keyword evidence="1" id="KW-0472">Membrane</keyword>
<sequence length="238" mass="27362">MKRIDDFLNRLYQDSGLDPREIKDMKEEMRTHLYAYIEEAKQRGLTDNQAIEEAIENFGQEEEIFADRFDDRLDTQVSVVKAKSKQMISAIVILSTIILLAITAWGVKQLNQHEREVFYNGVSGALFMNEQPDMDALKKEVDRAIEEKVIKDVVITRGTHSSSPIIYKTIDSEGFPQDDSIAVTTKIERIPAIYPNQEDVYLVAYSYNILRFGSVLQLAFLLCIAFVLTYIARIRGRR</sequence>
<feature type="transmembrane region" description="Helical" evidence="1">
    <location>
        <begin position="87"/>
        <end position="107"/>
    </location>
</feature>